<dbReference type="EMBL" id="WHJC01000207">
    <property type="protein sequence ID" value="MPQ44399.1"/>
    <property type="molecule type" value="Genomic_DNA"/>
</dbReference>
<evidence type="ECO:0000313" key="1">
    <source>
        <dbReference type="EMBL" id="MPQ44399.1"/>
    </source>
</evidence>
<sequence>MSKKKIYNKEKVSTILLALAIGIAGTSMSFAYFKDIELVKADISINFGNLDVEFGSKSEENKKVQLQIDGLLPGKTKVDTFNIDNIGTIDQILKFKFYNGVGMTPEELQNFTYNLVFKNISGENISKNYSGNLNELLNEEYKEIQNNDNNIILKSNERIIGEFSVTASDELNKSFEGKKINFSIDILSTQNDNIKWK</sequence>
<gene>
    <name evidence="1" type="ORF">GBZ86_11590</name>
</gene>
<comment type="caution">
    <text evidence="1">The sequence shown here is derived from an EMBL/GenBank/DDBJ whole genome shotgun (WGS) entry which is preliminary data.</text>
</comment>
<dbReference type="Proteomes" id="UP000430345">
    <property type="component" value="Unassembled WGS sequence"/>
</dbReference>
<reference evidence="1 2" key="1">
    <citation type="submission" date="2019-10" db="EMBL/GenBank/DDBJ databases">
        <title>The Genome Sequence of Clostridium tarantellae Isolated from Fish Brain.</title>
        <authorList>
            <person name="Bano L."/>
            <person name="Kiel M."/>
            <person name="Sales G."/>
            <person name="Doxey A.C."/>
            <person name="Mansfield M.J."/>
            <person name="Schiavone M."/>
            <person name="Rossetto O."/>
            <person name="Pirazzini M."/>
            <person name="Dobrindt U."/>
            <person name="Montecucco C."/>
        </authorList>
    </citation>
    <scope>NUCLEOTIDE SEQUENCE [LARGE SCALE GENOMIC DNA]</scope>
    <source>
        <strain evidence="1 2">DSM 3997</strain>
    </source>
</reference>
<keyword evidence="2" id="KW-1185">Reference proteome</keyword>
<organism evidence="1 2">
    <name type="scientific">Clostridium tarantellae</name>
    <dbReference type="NCBI Taxonomy" id="39493"/>
    <lineage>
        <taxon>Bacteria</taxon>
        <taxon>Bacillati</taxon>
        <taxon>Bacillota</taxon>
        <taxon>Clostridia</taxon>
        <taxon>Eubacteriales</taxon>
        <taxon>Clostridiaceae</taxon>
        <taxon>Clostridium</taxon>
    </lineage>
</organism>
<evidence type="ECO:0000313" key="2">
    <source>
        <dbReference type="Proteomes" id="UP000430345"/>
    </source>
</evidence>
<dbReference type="AlphaFoldDB" id="A0A6I1MW46"/>
<protein>
    <submittedName>
        <fullName evidence="1">Uncharacterized protein</fullName>
    </submittedName>
</protein>
<dbReference type="RefSeq" id="WP_152890837.1">
    <property type="nucleotide sequence ID" value="NZ_WHJC01000207.1"/>
</dbReference>
<accession>A0A6I1MW46</accession>
<name>A0A6I1MW46_9CLOT</name>
<proteinExistence type="predicted"/>